<dbReference type="OrthoDB" id="5379943at2759"/>
<protein>
    <submittedName>
        <fullName evidence="3">Putative nitrite transporter</fullName>
    </submittedName>
</protein>
<keyword evidence="2" id="KW-0472">Membrane</keyword>
<proteinExistence type="predicted"/>
<feature type="transmembrane region" description="Helical" evidence="2">
    <location>
        <begin position="186"/>
        <end position="205"/>
    </location>
</feature>
<accession>A0A2I0ARM4</accession>
<organism evidence="3 4">
    <name type="scientific">Apostasia shenzhenica</name>
    <dbReference type="NCBI Taxonomy" id="1088818"/>
    <lineage>
        <taxon>Eukaryota</taxon>
        <taxon>Viridiplantae</taxon>
        <taxon>Streptophyta</taxon>
        <taxon>Embryophyta</taxon>
        <taxon>Tracheophyta</taxon>
        <taxon>Spermatophyta</taxon>
        <taxon>Magnoliopsida</taxon>
        <taxon>Liliopsida</taxon>
        <taxon>Asparagales</taxon>
        <taxon>Orchidaceae</taxon>
        <taxon>Apostasioideae</taxon>
        <taxon>Apostasia</taxon>
    </lineage>
</organism>
<dbReference type="Proteomes" id="UP000236161">
    <property type="component" value="Unassembled WGS sequence"/>
</dbReference>
<keyword evidence="2" id="KW-0812">Transmembrane</keyword>
<name>A0A2I0ARM4_9ASPA</name>
<dbReference type="GO" id="GO:0005507">
    <property type="term" value="F:copper ion binding"/>
    <property type="evidence" value="ECO:0007669"/>
    <property type="project" value="InterPro"/>
</dbReference>
<dbReference type="GO" id="GO:0008131">
    <property type="term" value="F:primary methylamine oxidase activity"/>
    <property type="evidence" value="ECO:0007669"/>
    <property type="project" value="InterPro"/>
</dbReference>
<keyword evidence="4" id="KW-1185">Reference proteome</keyword>
<dbReference type="Gene3D" id="1.20.1250.20">
    <property type="entry name" value="MFS general substrate transporter like domains"/>
    <property type="match status" value="1"/>
</dbReference>
<evidence type="ECO:0000256" key="1">
    <source>
        <dbReference type="SAM" id="MobiDB-lite"/>
    </source>
</evidence>
<evidence type="ECO:0000256" key="2">
    <source>
        <dbReference type="SAM" id="Phobius"/>
    </source>
</evidence>
<dbReference type="InterPro" id="IPR036259">
    <property type="entry name" value="MFS_trans_sf"/>
</dbReference>
<reference evidence="3 4" key="1">
    <citation type="journal article" date="2017" name="Nature">
        <title>The Apostasia genome and the evolution of orchids.</title>
        <authorList>
            <person name="Zhang G.Q."/>
            <person name="Liu K.W."/>
            <person name="Li Z."/>
            <person name="Lohaus R."/>
            <person name="Hsiao Y.Y."/>
            <person name="Niu S.C."/>
            <person name="Wang J.Y."/>
            <person name="Lin Y.C."/>
            <person name="Xu Q."/>
            <person name="Chen L.J."/>
            <person name="Yoshida K."/>
            <person name="Fujiwara S."/>
            <person name="Wang Z.W."/>
            <person name="Zhang Y.Q."/>
            <person name="Mitsuda N."/>
            <person name="Wang M."/>
            <person name="Liu G.H."/>
            <person name="Pecoraro L."/>
            <person name="Huang H.X."/>
            <person name="Xiao X.J."/>
            <person name="Lin M."/>
            <person name="Wu X.Y."/>
            <person name="Wu W.L."/>
            <person name="Chen Y.Y."/>
            <person name="Chang S.B."/>
            <person name="Sakamoto S."/>
            <person name="Ohme-Takagi M."/>
            <person name="Yagi M."/>
            <person name="Zeng S.J."/>
            <person name="Shen C.Y."/>
            <person name="Yeh C.M."/>
            <person name="Luo Y.B."/>
            <person name="Tsai W.C."/>
            <person name="Van de Peer Y."/>
            <person name="Liu Z.J."/>
        </authorList>
    </citation>
    <scope>NUCLEOTIDE SEQUENCE [LARGE SCALE GENOMIC DNA]</scope>
    <source>
        <strain evidence="4">cv. Shenzhen</strain>
        <tissue evidence="3">Stem</tissue>
    </source>
</reference>
<dbReference type="STRING" id="1088818.A0A2I0ARM4"/>
<dbReference type="EMBL" id="KZ451955">
    <property type="protein sequence ID" value="PKA58198.1"/>
    <property type="molecule type" value="Genomic_DNA"/>
</dbReference>
<dbReference type="GO" id="GO:0048038">
    <property type="term" value="F:quinone binding"/>
    <property type="evidence" value="ECO:0007669"/>
    <property type="project" value="InterPro"/>
</dbReference>
<dbReference type="SUPFAM" id="SSF54416">
    <property type="entry name" value="Amine oxidase N-terminal region"/>
    <property type="match status" value="1"/>
</dbReference>
<sequence>MIRERRRLRNAPPSWGCGCEGTKALFIRCGMLSSTGTAGKRKTRSEIGGELAFVRRPRCAATEAFTATALFFPIPNPNRHPAPSLPTCYPAPSRHPSPTPPSTRASSPAALPGPLAPSLSDAAFNRSVLARGVRLCNLACLPISSGWFRREIEDRRRLIKVHCVVAFGAEQFPEKERKKTWSFFNWYYFALISILLLAVGVHVYAG</sequence>
<gene>
    <name evidence="3" type="ORF">AXF42_Ash012921</name>
</gene>
<dbReference type="GO" id="GO:0009308">
    <property type="term" value="P:amine metabolic process"/>
    <property type="evidence" value="ECO:0007669"/>
    <property type="project" value="InterPro"/>
</dbReference>
<keyword evidence="2" id="KW-1133">Transmembrane helix</keyword>
<evidence type="ECO:0000313" key="4">
    <source>
        <dbReference type="Proteomes" id="UP000236161"/>
    </source>
</evidence>
<feature type="region of interest" description="Disordered" evidence="1">
    <location>
        <begin position="83"/>
        <end position="110"/>
    </location>
</feature>
<dbReference type="AlphaFoldDB" id="A0A2I0ARM4"/>
<dbReference type="InterPro" id="IPR016182">
    <property type="entry name" value="Cu_amine_oxidase_N-reg"/>
</dbReference>
<evidence type="ECO:0000313" key="3">
    <source>
        <dbReference type="EMBL" id="PKA58198.1"/>
    </source>
</evidence>